<dbReference type="VEuPathDB" id="VectorBase:RSAN_032803"/>
<accession>A0A9D4QAN1</accession>
<dbReference type="EMBL" id="JABSTV010001248">
    <property type="protein sequence ID" value="KAH7969732.1"/>
    <property type="molecule type" value="Genomic_DNA"/>
</dbReference>
<comment type="caution">
    <text evidence="2">The sequence shown here is derived from an EMBL/GenBank/DDBJ whole genome shotgun (WGS) entry which is preliminary data.</text>
</comment>
<evidence type="ECO:0000256" key="1">
    <source>
        <dbReference type="SAM" id="MobiDB-lite"/>
    </source>
</evidence>
<reference evidence="2" key="2">
    <citation type="submission" date="2021-09" db="EMBL/GenBank/DDBJ databases">
        <authorList>
            <person name="Jia N."/>
            <person name="Wang J."/>
            <person name="Shi W."/>
            <person name="Du L."/>
            <person name="Sun Y."/>
            <person name="Zhan W."/>
            <person name="Jiang J."/>
            <person name="Wang Q."/>
            <person name="Zhang B."/>
            <person name="Ji P."/>
            <person name="Sakyi L.B."/>
            <person name="Cui X."/>
            <person name="Yuan T."/>
            <person name="Jiang B."/>
            <person name="Yang W."/>
            <person name="Lam T.T.-Y."/>
            <person name="Chang Q."/>
            <person name="Ding S."/>
            <person name="Wang X."/>
            <person name="Zhu J."/>
            <person name="Ruan X."/>
            <person name="Zhao L."/>
            <person name="Wei J."/>
            <person name="Que T."/>
            <person name="Du C."/>
            <person name="Cheng J."/>
            <person name="Dai P."/>
            <person name="Han X."/>
            <person name="Huang E."/>
            <person name="Gao Y."/>
            <person name="Liu J."/>
            <person name="Shao H."/>
            <person name="Ye R."/>
            <person name="Li L."/>
            <person name="Wei W."/>
            <person name="Wang X."/>
            <person name="Wang C."/>
            <person name="Huo Q."/>
            <person name="Li W."/>
            <person name="Guo W."/>
            <person name="Chen H."/>
            <person name="Chen S."/>
            <person name="Zhou L."/>
            <person name="Zhou L."/>
            <person name="Ni X."/>
            <person name="Tian J."/>
            <person name="Zhou Y."/>
            <person name="Sheng Y."/>
            <person name="Liu T."/>
            <person name="Pan Y."/>
            <person name="Xia L."/>
            <person name="Li J."/>
            <person name="Zhao F."/>
            <person name="Cao W."/>
        </authorList>
    </citation>
    <scope>NUCLEOTIDE SEQUENCE</scope>
    <source>
        <strain evidence="2">Rsan-2018</strain>
        <tissue evidence="2">Larvae</tissue>
    </source>
</reference>
<name>A0A9D4QAN1_RHISA</name>
<proteinExistence type="predicted"/>
<organism evidence="2 3">
    <name type="scientific">Rhipicephalus sanguineus</name>
    <name type="common">Brown dog tick</name>
    <name type="synonym">Ixodes sanguineus</name>
    <dbReference type="NCBI Taxonomy" id="34632"/>
    <lineage>
        <taxon>Eukaryota</taxon>
        <taxon>Metazoa</taxon>
        <taxon>Ecdysozoa</taxon>
        <taxon>Arthropoda</taxon>
        <taxon>Chelicerata</taxon>
        <taxon>Arachnida</taxon>
        <taxon>Acari</taxon>
        <taxon>Parasitiformes</taxon>
        <taxon>Ixodida</taxon>
        <taxon>Ixodoidea</taxon>
        <taxon>Ixodidae</taxon>
        <taxon>Rhipicephalinae</taxon>
        <taxon>Rhipicephalus</taxon>
        <taxon>Rhipicephalus</taxon>
    </lineage>
</organism>
<gene>
    <name evidence="2" type="ORF">HPB52_021700</name>
</gene>
<sequence length="114" mass="12715">MFALVRFVEEKTDKSYVVPVADIAHFEPQNDLDYDNTMPYDTYWHDEDDDVNSGMYAVEILKLAATARAVHEEAPTSNEQQQVGDFMATPDGRNPYSGTTTGYLGCSPASLAER</sequence>
<evidence type="ECO:0000313" key="2">
    <source>
        <dbReference type="EMBL" id="KAH7969732.1"/>
    </source>
</evidence>
<dbReference type="Proteomes" id="UP000821837">
    <property type="component" value="Unassembled WGS sequence"/>
</dbReference>
<protein>
    <submittedName>
        <fullName evidence="2">Uncharacterized protein</fullName>
    </submittedName>
</protein>
<dbReference type="AlphaFoldDB" id="A0A9D4QAN1"/>
<evidence type="ECO:0000313" key="3">
    <source>
        <dbReference type="Proteomes" id="UP000821837"/>
    </source>
</evidence>
<feature type="region of interest" description="Disordered" evidence="1">
    <location>
        <begin position="71"/>
        <end position="114"/>
    </location>
</feature>
<reference evidence="2" key="1">
    <citation type="journal article" date="2020" name="Cell">
        <title>Large-Scale Comparative Analyses of Tick Genomes Elucidate Their Genetic Diversity and Vector Capacities.</title>
        <authorList>
            <consortium name="Tick Genome and Microbiome Consortium (TIGMIC)"/>
            <person name="Jia N."/>
            <person name="Wang J."/>
            <person name="Shi W."/>
            <person name="Du L."/>
            <person name="Sun Y."/>
            <person name="Zhan W."/>
            <person name="Jiang J.F."/>
            <person name="Wang Q."/>
            <person name="Zhang B."/>
            <person name="Ji P."/>
            <person name="Bell-Sakyi L."/>
            <person name="Cui X.M."/>
            <person name="Yuan T.T."/>
            <person name="Jiang B.G."/>
            <person name="Yang W.F."/>
            <person name="Lam T.T."/>
            <person name="Chang Q.C."/>
            <person name="Ding S.J."/>
            <person name="Wang X.J."/>
            <person name="Zhu J.G."/>
            <person name="Ruan X.D."/>
            <person name="Zhao L."/>
            <person name="Wei J.T."/>
            <person name="Ye R.Z."/>
            <person name="Que T.C."/>
            <person name="Du C.H."/>
            <person name="Zhou Y.H."/>
            <person name="Cheng J.X."/>
            <person name="Dai P.F."/>
            <person name="Guo W.B."/>
            <person name="Han X.H."/>
            <person name="Huang E.J."/>
            <person name="Li L.F."/>
            <person name="Wei W."/>
            <person name="Gao Y.C."/>
            <person name="Liu J.Z."/>
            <person name="Shao H.Z."/>
            <person name="Wang X."/>
            <person name="Wang C.C."/>
            <person name="Yang T.C."/>
            <person name="Huo Q.B."/>
            <person name="Li W."/>
            <person name="Chen H.Y."/>
            <person name="Chen S.E."/>
            <person name="Zhou L.G."/>
            <person name="Ni X.B."/>
            <person name="Tian J.H."/>
            <person name="Sheng Y."/>
            <person name="Liu T."/>
            <person name="Pan Y.S."/>
            <person name="Xia L.Y."/>
            <person name="Li J."/>
            <person name="Zhao F."/>
            <person name="Cao W.C."/>
        </authorList>
    </citation>
    <scope>NUCLEOTIDE SEQUENCE</scope>
    <source>
        <strain evidence="2">Rsan-2018</strain>
    </source>
</reference>
<keyword evidence="3" id="KW-1185">Reference proteome</keyword>